<name>A0A2A8D4B2_9MICC</name>
<evidence type="ECO:0000256" key="1">
    <source>
        <dbReference type="SAM" id="MobiDB-lite"/>
    </source>
</evidence>
<feature type="domain" description="A-factor biosynthesis hotdog" evidence="2">
    <location>
        <begin position="295"/>
        <end position="392"/>
    </location>
</feature>
<accession>A0A2A8D4B2</accession>
<dbReference type="InterPro" id="IPR005509">
    <property type="entry name" value="AfsA_hotdog_dom"/>
</dbReference>
<organism evidence="3 4">
    <name type="scientific">Rothia dentocariosa</name>
    <dbReference type="NCBI Taxonomy" id="2047"/>
    <lineage>
        <taxon>Bacteria</taxon>
        <taxon>Bacillati</taxon>
        <taxon>Actinomycetota</taxon>
        <taxon>Actinomycetes</taxon>
        <taxon>Micrococcales</taxon>
        <taxon>Micrococcaceae</taxon>
        <taxon>Rothia</taxon>
    </lineage>
</organism>
<feature type="region of interest" description="Disordered" evidence="1">
    <location>
        <begin position="258"/>
        <end position="287"/>
    </location>
</feature>
<evidence type="ECO:0000259" key="2">
    <source>
        <dbReference type="Pfam" id="PF03756"/>
    </source>
</evidence>
<dbReference type="EMBL" id="PDEV01000004">
    <property type="protein sequence ID" value="PEN15714.1"/>
    <property type="molecule type" value="Genomic_DNA"/>
</dbReference>
<dbReference type="RefSeq" id="WP_098042983.1">
    <property type="nucleotide sequence ID" value="NZ_CAURLQ010000015.1"/>
</dbReference>
<comment type="caution">
    <text evidence="3">The sequence shown here is derived from an EMBL/GenBank/DDBJ whole genome shotgun (WGS) entry which is preliminary data.</text>
</comment>
<reference evidence="3" key="1">
    <citation type="submission" date="2017-10" db="EMBL/GenBank/DDBJ databases">
        <title>Kefir isolates.</title>
        <authorList>
            <person name="Kim Y."/>
            <person name="Blasche S."/>
        </authorList>
    </citation>
    <scope>NUCLEOTIDE SEQUENCE [LARGE SCALE GENOMIC DNA]</scope>
    <source>
        <strain evidence="3">OG2-2</strain>
    </source>
</reference>
<evidence type="ECO:0000313" key="4">
    <source>
        <dbReference type="Proteomes" id="UP000219947"/>
    </source>
</evidence>
<sequence length="393" mass="42293">MSTRQPPEDAPLTAGRASADPRYAAFLGCAYHPAPGTAADVGLTQAEKPSAEDPANGGEYRVFLRYDTRIAPDVSGPVKMSVTDVEYLQDLHRQGIEALGREALGVKSADHFVLRGAGLRFTPHVLGDDVRGPDTTGADEPIELSLHVPVSTIRRRRGQPCYAISGAITLWAGDTCLAESDGAALFLTADTFEELRGELGDTAEIQDVVSAGGASAEPPKTVRVWGTPYGHVQAAPAHLCGVSDASQVLIGDVRHDDTAHGTETAQEQAEEPREKTSERHLQNPPGTPVLAQCRIVPTAPPRHFDRPLDHYPGLMMASAARQFAVAALAHLTGADPASLRVAEETHEFFEFVELTEIPTLNLLRCEKHRDTYQTEITVNQGGAVKARSRFTFI</sequence>
<keyword evidence="4" id="KW-1185">Reference proteome</keyword>
<dbReference type="Pfam" id="PF03756">
    <property type="entry name" value="AfsA"/>
    <property type="match status" value="1"/>
</dbReference>
<dbReference type="Proteomes" id="UP000219947">
    <property type="component" value="Unassembled WGS sequence"/>
</dbReference>
<gene>
    <name evidence="3" type="ORF">CRM92_08895</name>
</gene>
<feature type="compositionally biased region" description="Basic and acidic residues" evidence="1">
    <location>
        <begin position="270"/>
        <end position="281"/>
    </location>
</feature>
<evidence type="ECO:0000313" key="3">
    <source>
        <dbReference type="EMBL" id="PEN15714.1"/>
    </source>
</evidence>
<proteinExistence type="predicted"/>
<protein>
    <recommendedName>
        <fullName evidence="2">A-factor biosynthesis hotdog domain-containing protein</fullName>
    </recommendedName>
</protein>
<dbReference type="AlphaFoldDB" id="A0A2A8D4B2"/>